<proteinExistence type="predicted"/>
<accession>D2QW41</accession>
<evidence type="ECO:0000256" key="1">
    <source>
        <dbReference type="ARBA" id="ARBA00022441"/>
    </source>
</evidence>
<evidence type="ECO:0000256" key="3">
    <source>
        <dbReference type="SAM" id="Phobius"/>
    </source>
</evidence>
<dbReference type="AlphaFoldDB" id="D2QW41"/>
<evidence type="ECO:0000313" key="5">
    <source>
        <dbReference type="Proteomes" id="UP000001887"/>
    </source>
</evidence>
<name>D2QW41_PIRSD</name>
<dbReference type="Pfam" id="PF24996">
    <property type="entry name" value="NANM"/>
    <property type="match status" value="1"/>
</dbReference>
<protein>
    <submittedName>
        <fullName evidence="4">Kelch repeat-containing protein</fullName>
    </submittedName>
</protein>
<dbReference type="KEGG" id="psl:Psta_1238"/>
<dbReference type="Gene3D" id="2.120.10.80">
    <property type="entry name" value="Kelch-type beta propeller"/>
    <property type="match status" value="1"/>
</dbReference>
<keyword evidence="2" id="KW-0677">Repeat</keyword>
<feature type="transmembrane region" description="Helical" evidence="3">
    <location>
        <begin position="20"/>
        <end position="44"/>
    </location>
</feature>
<dbReference type="HOGENOM" id="CLU_054027_1_0_0"/>
<dbReference type="STRING" id="530564.Psta_1238"/>
<keyword evidence="1" id="KW-0880">Kelch repeat</keyword>
<sequence length="383" mass="41311">MLTCHRWCDVFRDHALGRSLLVSITMSITASMLFLSTLLTASVARCETWEALPPLPDREGFAGMFAGVSGQQLLAVGGANFPEKRPWEGGTKVWYDTIYALERDAKEWQIPGKLPLPLGYGVSATSGEAMIIAGGSSARGHHRETLLLTFKNDRVEVSQLAPLPIPIANSCGALVGEWLVVAGGLETPDARAALTKVYALDLAHKNAEWLALDDLPGPGRMLAMAAAVEGRLYVIGGTALVEDAAGKVSRSYLHDGYVLDCRALAPGATKEPRKPQWQPIAKLPEPIAAAPSPLPVQEGQLFVLGGDDGSHVSTTPDQHPGFRTTALRYTIAADRWDNIELGFDSRVTTSVTRWNDRWIIPSGEARPGVRSPRVFGFSPPSQE</sequence>
<organism evidence="4 5">
    <name type="scientific">Pirellula staleyi (strain ATCC 27377 / DSM 6068 / ICPB 4128)</name>
    <name type="common">Pirella staleyi</name>
    <dbReference type="NCBI Taxonomy" id="530564"/>
    <lineage>
        <taxon>Bacteria</taxon>
        <taxon>Pseudomonadati</taxon>
        <taxon>Planctomycetota</taxon>
        <taxon>Planctomycetia</taxon>
        <taxon>Pirellulales</taxon>
        <taxon>Pirellulaceae</taxon>
        <taxon>Pirellula</taxon>
    </lineage>
</organism>
<gene>
    <name evidence="4" type="ordered locus">Psta_1238</name>
</gene>
<evidence type="ECO:0000256" key="2">
    <source>
        <dbReference type="ARBA" id="ARBA00022737"/>
    </source>
</evidence>
<keyword evidence="5" id="KW-1185">Reference proteome</keyword>
<dbReference type="PANTHER" id="PTHR24412:SF489">
    <property type="entry name" value="RING FINGER DOMAIN AND KELCH REPEAT-CONTAINING PROTEIN DDB_G0271372"/>
    <property type="match status" value="1"/>
</dbReference>
<dbReference type="InterPro" id="IPR056734">
    <property type="entry name" value="NANM"/>
</dbReference>
<evidence type="ECO:0000313" key="4">
    <source>
        <dbReference type="EMBL" id="ADB15916.1"/>
    </source>
</evidence>
<keyword evidence="3" id="KW-0812">Transmembrane</keyword>
<dbReference type="InterPro" id="IPR015915">
    <property type="entry name" value="Kelch-typ_b-propeller"/>
</dbReference>
<keyword evidence="3" id="KW-1133">Transmembrane helix</keyword>
<dbReference type="SUPFAM" id="SSF117281">
    <property type="entry name" value="Kelch motif"/>
    <property type="match status" value="1"/>
</dbReference>
<dbReference type="Proteomes" id="UP000001887">
    <property type="component" value="Chromosome"/>
</dbReference>
<dbReference type="eggNOG" id="COG3055">
    <property type="taxonomic scope" value="Bacteria"/>
</dbReference>
<keyword evidence="3" id="KW-0472">Membrane</keyword>
<reference evidence="4 5" key="1">
    <citation type="journal article" date="2009" name="Stand. Genomic Sci.">
        <title>Complete genome sequence of Pirellula staleyi type strain (ATCC 27377).</title>
        <authorList>
            <person name="Clum A."/>
            <person name="Tindall B.J."/>
            <person name="Sikorski J."/>
            <person name="Ivanova N."/>
            <person name="Mavrommatis K."/>
            <person name="Lucas S."/>
            <person name="Glavina del Rio T."/>
            <person name="Nolan M."/>
            <person name="Chen F."/>
            <person name="Tice H."/>
            <person name="Pitluck S."/>
            <person name="Cheng J.F."/>
            <person name="Chertkov O."/>
            <person name="Brettin T."/>
            <person name="Han C."/>
            <person name="Detter J.C."/>
            <person name="Kuske C."/>
            <person name="Bruce D."/>
            <person name="Goodwin L."/>
            <person name="Ovchinikova G."/>
            <person name="Pati A."/>
            <person name="Mikhailova N."/>
            <person name="Chen A."/>
            <person name="Palaniappan K."/>
            <person name="Land M."/>
            <person name="Hauser L."/>
            <person name="Chang Y.J."/>
            <person name="Jeffries C.D."/>
            <person name="Chain P."/>
            <person name="Rohde M."/>
            <person name="Goker M."/>
            <person name="Bristow J."/>
            <person name="Eisen J.A."/>
            <person name="Markowitz V."/>
            <person name="Hugenholtz P."/>
            <person name="Kyrpides N.C."/>
            <person name="Klenk H.P."/>
            <person name="Lapidus A."/>
        </authorList>
    </citation>
    <scope>NUCLEOTIDE SEQUENCE [LARGE SCALE GENOMIC DNA]</scope>
    <source>
        <strain evidence="5">ATCC 27377 / DSM 6068 / ICPB 4128</strain>
    </source>
</reference>
<dbReference type="EMBL" id="CP001848">
    <property type="protein sequence ID" value="ADB15916.1"/>
    <property type="molecule type" value="Genomic_DNA"/>
</dbReference>
<dbReference type="PANTHER" id="PTHR24412">
    <property type="entry name" value="KELCH PROTEIN"/>
    <property type="match status" value="1"/>
</dbReference>